<dbReference type="EMBL" id="MN739548">
    <property type="protein sequence ID" value="QHT12562.1"/>
    <property type="molecule type" value="Genomic_DNA"/>
</dbReference>
<protein>
    <recommendedName>
        <fullName evidence="2">thymidine kinase</fullName>
        <ecNumber evidence="2">2.7.1.21</ecNumber>
    </recommendedName>
</protein>
<dbReference type="Gene3D" id="3.30.60.20">
    <property type="match status" value="1"/>
</dbReference>
<dbReference type="EC" id="2.7.1.21" evidence="2"/>
<proteinExistence type="inferred from homology"/>
<dbReference type="GO" id="GO:0071897">
    <property type="term" value="P:DNA biosynthetic process"/>
    <property type="evidence" value="ECO:0007669"/>
    <property type="project" value="UniProtKB-KW"/>
</dbReference>
<dbReference type="Gene3D" id="3.40.50.300">
    <property type="entry name" value="P-loop containing nucleotide triphosphate hydrolases"/>
    <property type="match status" value="1"/>
</dbReference>
<dbReference type="GO" id="GO:0004797">
    <property type="term" value="F:thymidine kinase activity"/>
    <property type="evidence" value="ECO:0007669"/>
    <property type="project" value="UniProtKB-EC"/>
</dbReference>
<evidence type="ECO:0000256" key="2">
    <source>
        <dbReference type="ARBA" id="ARBA00012118"/>
    </source>
</evidence>
<evidence type="ECO:0000256" key="4">
    <source>
        <dbReference type="ARBA" id="ARBA00022679"/>
    </source>
</evidence>
<dbReference type="InterPro" id="IPR020633">
    <property type="entry name" value="Thymidine_kinase_CS"/>
</dbReference>
<evidence type="ECO:0000256" key="5">
    <source>
        <dbReference type="ARBA" id="ARBA00022741"/>
    </source>
</evidence>
<evidence type="ECO:0000256" key="3">
    <source>
        <dbReference type="ARBA" id="ARBA00022634"/>
    </source>
</evidence>
<sequence>MSLKLYIGPMYSGKTSKLLEIFKQCSFCNIPVIVINHASDIRYHESMLSTHDKVMIPCIQTHSLSEIWNHKDVNSSFNNTSLSHLKVRSAEVILINEGQFFEDLYDCVIDMLKENKQLYIAGLDGDFERNKFGQMLDLIPICDEVTKLTSLCSICKNGKPGIFSLRLSSEKQQTVVGSDNYIPVCRSCYTNSNSFH</sequence>
<keyword evidence="3" id="KW-0237">DNA synthesis</keyword>
<evidence type="ECO:0000256" key="7">
    <source>
        <dbReference type="ARBA" id="ARBA00022840"/>
    </source>
</evidence>
<organism evidence="8">
    <name type="scientific">viral metagenome</name>
    <dbReference type="NCBI Taxonomy" id="1070528"/>
    <lineage>
        <taxon>unclassified sequences</taxon>
        <taxon>metagenomes</taxon>
        <taxon>organismal metagenomes</taxon>
    </lineage>
</organism>
<dbReference type="SUPFAM" id="SSF52540">
    <property type="entry name" value="P-loop containing nucleoside triphosphate hydrolases"/>
    <property type="match status" value="1"/>
</dbReference>
<dbReference type="SUPFAM" id="SSF57716">
    <property type="entry name" value="Glucocorticoid receptor-like (DNA-binding domain)"/>
    <property type="match status" value="1"/>
</dbReference>
<keyword evidence="6" id="KW-0418">Kinase</keyword>
<dbReference type="PANTHER" id="PTHR11441:SF0">
    <property type="entry name" value="THYMIDINE KINASE, CYTOSOLIC"/>
    <property type="match status" value="1"/>
</dbReference>
<keyword evidence="4" id="KW-0808">Transferase</keyword>
<evidence type="ECO:0000313" key="8">
    <source>
        <dbReference type="EMBL" id="QHT12562.1"/>
    </source>
</evidence>
<dbReference type="PIRSF" id="PIRSF035805">
    <property type="entry name" value="TK_cell"/>
    <property type="match status" value="1"/>
</dbReference>
<keyword evidence="7" id="KW-0067">ATP-binding</keyword>
<dbReference type="GO" id="GO:0046104">
    <property type="term" value="P:thymidine metabolic process"/>
    <property type="evidence" value="ECO:0007669"/>
    <property type="project" value="TreeGrafter"/>
</dbReference>
<dbReference type="Pfam" id="PF00265">
    <property type="entry name" value="TK"/>
    <property type="match status" value="1"/>
</dbReference>
<evidence type="ECO:0000256" key="6">
    <source>
        <dbReference type="ARBA" id="ARBA00022777"/>
    </source>
</evidence>
<dbReference type="AlphaFoldDB" id="A0A6C0D870"/>
<accession>A0A6C0D870</accession>
<dbReference type="InterPro" id="IPR027417">
    <property type="entry name" value="P-loop_NTPase"/>
</dbReference>
<dbReference type="InterPro" id="IPR001267">
    <property type="entry name" value="Thymidine_kinase"/>
</dbReference>
<comment type="similarity">
    <text evidence="1">Belongs to the thymidine kinase family.</text>
</comment>
<dbReference type="GO" id="GO:0005524">
    <property type="term" value="F:ATP binding"/>
    <property type="evidence" value="ECO:0007669"/>
    <property type="project" value="UniProtKB-KW"/>
</dbReference>
<dbReference type="PROSITE" id="PS00603">
    <property type="entry name" value="TK_CELLULAR_TYPE"/>
    <property type="match status" value="1"/>
</dbReference>
<name>A0A6C0D870_9ZZZZ</name>
<evidence type="ECO:0000256" key="1">
    <source>
        <dbReference type="ARBA" id="ARBA00007587"/>
    </source>
</evidence>
<reference evidence="8" key="1">
    <citation type="journal article" date="2020" name="Nature">
        <title>Giant virus diversity and host interactions through global metagenomics.</title>
        <authorList>
            <person name="Schulz F."/>
            <person name="Roux S."/>
            <person name="Paez-Espino D."/>
            <person name="Jungbluth S."/>
            <person name="Walsh D.A."/>
            <person name="Denef V.J."/>
            <person name="McMahon K.D."/>
            <person name="Konstantinidis K.T."/>
            <person name="Eloe-Fadrosh E.A."/>
            <person name="Kyrpides N.C."/>
            <person name="Woyke T."/>
        </authorList>
    </citation>
    <scope>NUCLEOTIDE SEQUENCE</scope>
    <source>
        <strain evidence="8">GVMAG-M-3300023174-130</strain>
    </source>
</reference>
<dbReference type="PANTHER" id="PTHR11441">
    <property type="entry name" value="THYMIDINE KINASE"/>
    <property type="match status" value="1"/>
</dbReference>
<keyword evidence="5" id="KW-0547">Nucleotide-binding</keyword>